<gene>
    <name evidence="2" type="ORF">F3087_34410</name>
</gene>
<comment type="caution">
    <text evidence="2">The sequence shown here is derived from an EMBL/GenBank/DDBJ whole genome shotgun (WGS) entry which is preliminary data.</text>
</comment>
<reference evidence="2 3" key="1">
    <citation type="submission" date="2019-09" db="EMBL/GenBank/DDBJ databases">
        <authorList>
            <person name="Wang X."/>
        </authorList>
    </citation>
    <scope>NUCLEOTIDE SEQUENCE [LARGE SCALE GENOMIC DNA]</scope>
    <source>
        <strain evidence="2 3">CICC 11023</strain>
    </source>
</reference>
<dbReference type="EMBL" id="VXLC01000021">
    <property type="protein sequence ID" value="KAA8884435.1"/>
    <property type="molecule type" value="Genomic_DNA"/>
</dbReference>
<dbReference type="AlphaFoldDB" id="A0A5N0E8E2"/>
<organism evidence="2 3">
    <name type="scientific">Nocardia colli</name>
    <dbReference type="NCBI Taxonomy" id="2545717"/>
    <lineage>
        <taxon>Bacteria</taxon>
        <taxon>Bacillati</taxon>
        <taxon>Actinomycetota</taxon>
        <taxon>Actinomycetes</taxon>
        <taxon>Mycobacteriales</taxon>
        <taxon>Nocardiaceae</taxon>
        <taxon>Nocardia</taxon>
    </lineage>
</organism>
<evidence type="ECO:0000256" key="1">
    <source>
        <dbReference type="ARBA" id="ARBA00010552"/>
    </source>
</evidence>
<sequence length="188" mass="20374">MTTWADAEAIRRYAGAETGAARSYPDDEHFGLVPDAHVDHFELAYRLAEPTTSPSPAKPIDIRQPEDLDRPETYSHVIVATGSRTVFIAGQMSDDRDGNLVDSGDLAAQARRVFGNLGRALAAAGARPDQVAKITIYVVGHRPEYLPLIEAARRELFGEHKPTDVLLGVETLAAPGYLIEVDAIAVLD</sequence>
<dbReference type="GO" id="GO:0005829">
    <property type="term" value="C:cytosol"/>
    <property type="evidence" value="ECO:0007669"/>
    <property type="project" value="TreeGrafter"/>
</dbReference>
<proteinExistence type="inferred from homology"/>
<dbReference type="PANTHER" id="PTHR11803:SF58">
    <property type="entry name" value="PROTEIN HMF1-RELATED"/>
    <property type="match status" value="1"/>
</dbReference>
<accession>A0A5N0E8E2</accession>
<evidence type="ECO:0000313" key="2">
    <source>
        <dbReference type="EMBL" id="KAA8884435.1"/>
    </source>
</evidence>
<dbReference type="GO" id="GO:0019239">
    <property type="term" value="F:deaminase activity"/>
    <property type="evidence" value="ECO:0007669"/>
    <property type="project" value="TreeGrafter"/>
</dbReference>
<dbReference type="PANTHER" id="PTHR11803">
    <property type="entry name" value="2-IMINOBUTANOATE/2-IMINOPROPANOATE DEAMINASE RIDA"/>
    <property type="match status" value="1"/>
</dbReference>
<dbReference type="InterPro" id="IPR035959">
    <property type="entry name" value="RutC-like_sf"/>
</dbReference>
<dbReference type="CDD" id="cd00448">
    <property type="entry name" value="YjgF_YER057c_UK114_family"/>
    <property type="match status" value="1"/>
</dbReference>
<dbReference type="InterPro" id="IPR006175">
    <property type="entry name" value="YjgF/YER057c/UK114"/>
</dbReference>
<dbReference type="SUPFAM" id="SSF55298">
    <property type="entry name" value="YjgF-like"/>
    <property type="match status" value="1"/>
</dbReference>
<dbReference type="Proteomes" id="UP000323876">
    <property type="component" value="Unassembled WGS sequence"/>
</dbReference>
<evidence type="ECO:0000313" key="3">
    <source>
        <dbReference type="Proteomes" id="UP000323876"/>
    </source>
</evidence>
<comment type="similarity">
    <text evidence="1">Belongs to the RutC family.</text>
</comment>
<keyword evidence="3" id="KW-1185">Reference proteome</keyword>
<name>A0A5N0E8E2_9NOCA</name>
<dbReference type="Gene3D" id="3.30.1330.40">
    <property type="entry name" value="RutC-like"/>
    <property type="match status" value="1"/>
</dbReference>
<dbReference type="Pfam" id="PF01042">
    <property type="entry name" value="Ribonuc_L-PSP"/>
    <property type="match status" value="1"/>
</dbReference>
<dbReference type="OrthoDB" id="3212792at2"/>
<protein>
    <submittedName>
        <fullName evidence="2">RidA family protein</fullName>
    </submittedName>
</protein>